<dbReference type="Gene3D" id="3.30.300.30">
    <property type="match status" value="1"/>
</dbReference>
<dbReference type="PROSITE" id="PS00455">
    <property type="entry name" value="AMP_BINDING"/>
    <property type="match status" value="1"/>
</dbReference>
<dbReference type="EMBL" id="JAANQT010000074">
    <property type="protein sequence ID" value="KAG1314965.1"/>
    <property type="molecule type" value="Genomic_DNA"/>
</dbReference>
<accession>A0A9P6XJ90</accession>
<evidence type="ECO:0000313" key="14">
    <source>
        <dbReference type="EMBL" id="KAG1314965.1"/>
    </source>
</evidence>
<evidence type="ECO:0000256" key="2">
    <source>
        <dbReference type="ARBA" id="ARBA00006432"/>
    </source>
</evidence>
<dbReference type="Pfam" id="PF10334">
    <property type="entry name" value="BRE4"/>
    <property type="match status" value="1"/>
</dbReference>
<keyword evidence="4 8" id="KW-0812">Transmembrane</keyword>
<feature type="compositionally biased region" description="Polar residues" evidence="7">
    <location>
        <begin position="584"/>
        <end position="623"/>
    </location>
</feature>
<dbReference type="Pfam" id="PF00501">
    <property type="entry name" value="AMP-binding"/>
    <property type="match status" value="1"/>
</dbReference>
<feature type="domain" description="Putative ER transporter 6TM N-terminal" evidence="11">
    <location>
        <begin position="717"/>
        <end position="881"/>
    </location>
</feature>
<protein>
    <submittedName>
        <fullName evidence="14">Uncharacterized protein</fullName>
    </submittedName>
</protein>
<dbReference type="InterPro" id="IPR045851">
    <property type="entry name" value="AMP-bd_C_sf"/>
</dbReference>
<feature type="domain" description="Integral membrane bound transporter" evidence="13">
    <location>
        <begin position="1184"/>
        <end position="1292"/>
    </location>
</feature>
<feature type="compositionally biased region" description="Basic and acidic residues" evidence="7">
    <location>
        <begin position="527"/>
        <end position="545"/>
    </location>
</feature>
<feature type="transmembrane region" description="Helical" evidence="8">
    <location>
        <begin position="676"/>
        <end position="694"/>
    </location>
</feature>
<evidence type="ECO:0000259" key="13">
    <source>
        <dbReference type="Pfam" id="PF13515"/>
    </source>
</evidence>
<organism evidence="14 15">
    <name type="scientific">Rhizopus oryzae</name>
    <name type="common">Mucormycosis agent</name>
    <name type="synonym">Rhizopus arrhizus var. delemar</name>
    <dbReference type="NCBI Taxonomy" id="64495"/>
    <lineage>
        <taxon>Eukaryota</taxon>
        <taxon>Fungi</taxon>
        <taxon>Fungi incertae sedis</taxon>
        <taxon>Mucoromycota</taxon>
        <taxon>Mucoromycotina</taxon>
        <taxon>Mucoromycetes</taxon>
        <taxon>Mucorales</taxon>
        <taxon>Mucorineae</taxon>
        <taxon>Rhizopodaceae</taxon>
        <taxon>Rhizopus</taxon>
    </lineage>
</organism>
<feature type="transmembrane region" description="Helical" evidence="8">
    <location>
        <begin position="714"/>
        <end position="736"/>
    </location>
</feature>
<dbReference type="Proteomes" id="UP000716291">
    <property type="component" value="Unassembled WGS sequence"/>
</dbReference>
<dbReference type="InterPro" id="IPR018823">
    <property type="entry name" value="ArAE_2_N"/>
</dbReference>
<evidence type="ECO:0000256" key="7">
    <source>
        <dbReference type="SAM" id="MobiDB-lite"/>
    </source>
</evidence>
<gene>
    <name evidence="14" type="ORF">G6F64_001043</name>
</gene>
<feature type="domain" description="DUF2421" evidence="10">
    <location>
        <begin position="1300"/>
        <end position="1472"/>
    </location>
</feature>
<evidence type="ECO:0000313" key="15">
    <source>
        <dbReference type="Proteomes" id="UP000716291"/>
    </source>
</evidence>
<keyword evidence="3" id="KW-0436">Ligase</keyword>
<evidence type="ECO:0000259" key="9">
    <source>
        <dbReference type="Pfam" id="PF00501"/>
    </source>
</evidence>
<feature type="region of interest" description="Disordered" evidence="7">
    <location>
        <begin position="527"/>
        <end position="548"/>
    </location>
</feature>
<dbReference type="InterPro" id="IPR000873">
    <property type="entry name" value="AMP-dep_synth/lig_dom"/>
</dbReference>
<name>A0A9P6XJ90_RHIOR</name>
<feature type="domain" description="AMP-dependent synthetase/ligase" evidence="9">
    <location>
        <begin position="34"/>
        <end position="381"/>
    </location>
</feature>
<dbReference type="PANTHER" id="PTHR24096">
    <property type="entry name" value="LONG-CHAIN-FATTY-ACID--COA LIGASE"/>
    <property type="match status" value="1"/>
</dbReference>
<feature type="transmembrane region" description="Helical" evidence="8">
    <location>
        <begin position="1238"/>
        <end position="1262"/>
    </location>
</feature>
<feature type="region of interest" description="Disordered" evidence="7">
    <location>
        <begin position="578"/>
        <end position="631"/>
    </location>
</feature>
<feature type="transmembrane region" description="Helical" evidence="8">
    <location>
        <begin position="767"/>
        <end position="793"/>
    </location>
</feature>
<feature type="transmembrane region" description="Helical" evidence="8">
    <location>
        <begin position="1216"/>
        <end position="1232"/>
    </location>
</feature>
<sequence length="1522" mass="170529">MVIFKSNRQPIEIPDIDIYSYLFSPNAFNKSRSQNSPLLIDGITGQTLSYAEVRDLSSRIALGWKERVGLNKGDVVAIFAPNHYDHAVLYFSLLGAQSEFDHQIRKSNAKAIVTIPSLLPILTAVAERNQIPKDKILLFGNEEVSGFKSYRSIAFNEITYPLSLQDIQPSEDVAFICFSSGTTGLAKGVMLTHKNFVSQIAMVTDFEETDPKQQEVTIGFLPFYHIFGLTTLVIRAFYSLTPVVVLPKYDLELLCQLIEKYKITTAPIVPPVAVQLAKSDIPLKYNLTSLRVISSGAAPLGSEHIEALNARIKAYVRQGYGMTETTAGCIYQKVGISPLGSTGVLIANMECKLVDEAGNEVNAGHPGEILLKGPIIMKGYLNDDKANKETFTNDGWMRTGDVAKYDPVSGEFFIIDRIKEMIKFKGYQVAPAELEALLMSHPSIADCCVVGVYEASQATELPRAYIVLQPSVHNRQETVKQIIEFVEGSVANHKRLRGGVRLINQVPKSPSGKILRRKVKEWIKQEQRKTESMELHHLNKSERRPTWPSEYIYPETALDQHADKSDEDSAGEQLHDNALRSFTPLDSPSTSKYPLETIPSNRNSRTIPDRSSFTSSTRINNPESAKEMTEPQAKRSIFQKALLSLPPFAHVRKTTKASLALLISSIFCLDSHTREIFGTAVLLTAIVTIFYFPVRTIGAFLASLARDPSNPTPVQPGVCAILAVFLFIGTFILNIIRIKIPKANFAAINACIILTFTMTYYPSIPQFSAYVTWGFLKPVAVAGAISLAVNYFIWPDNSIGNFLAVLRQTLGGYNAFFKEHSTAFLDCTTEPNQSTLPQLHTRLQNGVLLMIDCKRAFQREVLFSRISDKDCSQLTNAVRSMRTALHGIGLSLLIKSNYLNSENNHIYFDKFKDPQIIDAFFASLENIKPICVELTETCTNATDQCLSRIENLHYHTRTNLNSILWPFPRLWASKTKKEDPESSTPNISSNQIKEMLARFEHISKCNETFERLLMPNPSNLPKNGPLYLLFLYLCHLKEHAEHITSFVALVEELEKKRTRYRLWFPHQTLSKWIHSNDVLGGSVGGDINETEHAGNDLARCATRPENTRASDEQTVFHAAGETRKKQKKTDPDVSEPKTPIQKVFYVLYKCGKWMTDTTTFFAFKAALGVVLLAIPAWRPEDAGWYIEWRGQWAMITLVLWMLPMTGAFVFGLIDRIIGSIVGSILGIIVWEITRGNPYGLAVLLVSALMCKVTMLLVVVYEYNYVNSGMSQYDQVYTVAGKRLLMVIIGIAASGILISIPFPPTSRIELRKRLAGTIRDIGKSYGILSASTIAFMDKSLTPGQSKGFQKLAIELRRQIAEERTLLHQANYEPPLRGYFPTENYKALIGVVDNMSDLVINMGSSLGNIKPEWKKQIASVLKKERMEYISSILSIFKLTSSTLYAKTSLPPYILSPIDCRERFVNLLERKITIEAKDIANPSFPSYSSYLMNGLVLVDELQVLLSITEELVGIEDPEQWLLSRA</sequence>
<evidence type="ECO:0000256" key="8">
    <source>
        <dbReference type="SAM" id="Phobius"/>
    </source>
</evidence>
<evidence type="ECO:0000259" key="11">
    <source>
        <dbReference type="Pfam" id="PF10337"/>
    </source>
</evidence>
<keyword evidence="5 8" id="KW-1133">Transmembrane helix</keyword>
<dbReference type="GO" id="GO:0016020">
    <property type="term" value="C:membrane"/>
    <property type="evidence" value="ECO:0007669"/>
    <property type="project" value="UniProtKB-SubCell"/>
</dbReference>
<feature type="transmembrane region" description="Helical" evidence="8">
    <location>
        <begin position="1283"/>
        <end position="1301"/>
    </location>
</feature>
<evidence type="ECO:0000256" key="3">
    <source>
        <dbReference type="ARBA" id="ARBA00022598"/>
    </source>
</evidence>
<comment type="subcellular location">
    <subcellularLocation>
        <location evidence="1">Membrane</location>
        <topology evidence="1">Multi-pass membrane protein</topology>
    </subcellularLocation>
</comment>
<dbReference type="GO" id="GO:0016405">
    <property type="term" value="F:CoA-ligase activity"/>
    <property type="evidence" value="ECO:0007669"/>
    <property type="project" value="TreeGrafter"/>
</dbReference>
<feature type="transmembrane region" description="Helical" evidence="8">
    <location>
        <begin position="1190"/>
        <end position="1209"/>
    </location>
</feature>
<evidence type="ECO:0000256" key="1">
    <source>
        <dbReference type="ARBA" id="ARBA00004141"/>
    </source>
</evidence>
<feature type="transmembrane region" description="Helical" evidence="8">
    <location>
        <begin position="1159"/>
        <end position="1178"/>
    </location>
</feature>
<dbReference type="PANTHER" id="PTHR24096:SF149">
    <property type="entry name" value="AMP-BINDING DOMAIN-CONTAINING PROTEIN-RELATED"/>
    <property type="match status" value="1"/>
</dbReference>
<dbReference type="Pfam" id="PF10337">
    <property type="entry name" value="ArAE_2_N"/>
    <property type="match status" value="1"/>
</dbReference>
<dbReference type="Pfam" id="PF13515">
    <property type="entry name" value="FUSC_2"/>
    <property type="match status" value="1"/>
</dbReference>
<keyword evidence="15" id="KW-1185">Reference proteome</keyword>
<evidence type="ECO:0000256" key="4">
    <source>
        <dbReference type="ARBA" id="ARBA00022692"/>
    </source>
</evidence>
<comment type="caution">
    <text evidence="14">The sequence shown here is derived from an EMBL/GenBank/DDBJ whole genome shotgun (WGS) entry which is preliminary data.</text>
</comment>
<proteinExistence type="inferred from homology"/>
<dbReference type="InterPro" id="IPR018820">
    <property type="entry name" value="BRE4-related_DUF2421"/>
</dbReference>
<dbReference type="Gene3D" id="3.40.50.12780">
    <property type="entry name" value="N-terminal domain of ligase-like"/>
    <property type="match status" value="1"/>
</dbReference>
<evidence type="ECO:0000256" key="5">
    <source>
        <dbReference type="ARBA" id="ARBA00022989"/>
    </source>
</evidence>
<evidence type="ECO:0000259" key="10">
    <source>
        <dbReference type="Pfam" id="PF10334"/>
    </source>
</evidence>
<evidence type="ECO:0000259" key="12">
    <source>
        <dbReference type="Pfam" id="PF13193"/>
    </source>
</evidence>
<dbReference type="InterPro" id="IPR023244">
    <property type="entry name" value="Brefeldin_A-sensitivity_4"/>
</dbReference>
<comment type="similarity">
    <text evidence="2">Belongs to the ATP-dependent AMP-binding enzyme family.</text>
</comment>
<dbReference type="InterPro" id="IPR049453">
    <property type="entry name" value="Memb_transporter_dom"/>
</dbReference>
<dbReference type="CDD" id="cd05911">
    <property type="entry name" value="Firefly_Luc_like"/>
    <property type="match status" value="1"/>
</dbReference>
<dbReference type="FunFam" id="3.30.300.30:FF:000007">
    <property type="entry name" value="4-coumarate--CoA ligase 2"/>
    <property type="match status" value="1"/>
</dbReference>
<dbReference type="InterPro" id="IPR020845">
    <property type="entry name" value="AMP-binding_CS"/>
</dbReference>
<dbReference type="InterPro" id="IPR025110">
    <property type="entry name" value="AMP-bd_C"/>
</dbReference>
<dbReference type="PRINTS" id="PR02047">
    <property type="entry name" value="BREFELDNASP4"/>
</dbReference>
<dbReference type="InterPro" id="IPR042099">
    <property type="entry name" value="ANL_N_sf"/>
</dbReference>
<dbReference type="SUPFAM" id="SSF56801">
    <property type="entry name" value="Acetyl-CoA synthetase-like"/>
    <property type="match status" value="1"/>
</dbReference>
<evidence type="ECO:0000256" key="6">
    <source>
        <dbReference type="ARBA" id="ARBA00023136"/>
    </source>
</evidence>
<keyword evidence="6 8" id="KW-0472">Membrane</keyword>
<dbReference type="Pfam" id="PF13193">
    <property type="entry name" value="AMP-binding_C"/>
    <property type="match status" value="1"/>
</dbReference>
<reference evidence="14" key="1">
    <citation type="journal article" date="2020" name="Microb. Genom.">
        <title>Genetic diversity of clinical and environmental Mucorales isolates obtained from an investigation of mucormycosis cases among solid organ transplant recipients.</title>
        <authorList>
            <person name="Nguyen M.H."/>
            <person name="Kaul D."/>
            <person name="Muto C."/>
            <person name="Cheng S.J."/>
            <person name="Richter R.A."/>
            <person name="Bruno V.M."/>
            <person name="Liu G."/>
            <person name="Beyhan S."/>
            <person name="Sundermann A.J."/>
            <person name="Mounaud S."/>
            <person name="Pasculle A.W."/>
            <person name="Nierman W.C."/>
            <person name="Driscoll E."/>
            <person name="Cumbie R."/>
            <person name="Clancy C.J."/>
            <person name="Dupont C.L."/>
        </authorList>
    </citation>
    <scope>NUCLEOTIDE SEQUENCE</scope>
    <source>
        <strain evidence="14">GL11</strain>
    </source>
</reference>
<feature type="transmembrane region" description="Helical" evidence="8">
    <location>
        <begin position="743"/>
        <end position="761"/>
    </location>
</feature>
<feature type="domain" description="AMP-binding enzyme C-terminal" evidence="12">
    <location>
        <begin position="433"/>
        <end position="513"/>
    </location>
</feature>